<dbReference type="NCBIfam" id="NF041646">
    <property type="entry name" value="VC0807_fam"/>
    <property type="match status" value="1"/>
</dbReference>
<dbReference type="GeneID" id="20082417"/>
<name>A0A024UBD4_9STRA</name>
<feature type="transmembrane region" description="Helical" evidence="1">
    <location>
        <begin position="89"/>
        <end position="107"/>
    </location>
</feature>
<dbReference type="OrthoDB" id="68382at2759"/>
<reference evidence="2" key="1">
    <citation type="submission" date="2013-12" db="EMBL/GenBank/DDBJ databases">
        <title>The Genome Sequence of Aphanomyces invadans NJM9701.</title>
        <authorList>
            <consortium name="The Broad Institute Genomics Platform"/>
            <person name="Russ C."/>
            <person name="Tyler B."/>
            <person name="van West P."/>
            <person name="Dieguez-Uribeondo J."/>
            <person name="Young S.K."/>
            <person name="Zeng Q."/>
            <person name="Gargeya S."/>
            <person name="Fitzgerald M."/>
            <person name="Abouelleil A."/>
            <person name="Alvarado L."/>
            <person name="Chapman S.B."/>
            <person name="Gainer-Dewar J."/>
            <person name="Goldberg J."/>
            <person name="Griggs A."/>
            <person name="Gujja S."/>
            <person name="Hansen M."/>
            <person name="Howarth C."/>
            <person name="Imamovic A."/>
            <person name="Ireland A."/>
            <person name="Larimer J."/>
            <person name="McCowan C."/>
            <person name="Murphy C."/>
            <person name="Pearson M."/>
            <person name="Poon T.W."/>
            <person name="Priest M."/>
            <person name="Roberts A."/>
            <person name="Saif S."/>
            <person name="Shea T."/>
            <person name="Sykes S."/>
            <person name="Wortman J."/>
            <person name="Nusbaum C."/>
            <person name="Birren B."/>
        </authorList>
    </citation>
    <scope>NUCLEOTIDE SEQUENCE [LARGE SCALE GENOMIC DNA]</scope>
    <source>
        <strain evidence="2">NJM9701</strain>
    </source>
</reference>
<proteinExistence type="predicted"/>
<dbReference type="AlphaFoldDB" id="A0A024UBD4"/>
<gene>
    <name evidence="2" type="ORF">H310_05367</name>
</gene>
<dbReference type="VEuPathDB" id="FungiDB:H310_05367"/>
<keyword evidence="1" id="KW-0812">Transmembrane</keyword>
<keyword evidence="1" id="KW-1133">Transmembrane helix</keyword>
<accession>A0A024UBD4</accession>
<feature type="transmembrane region" description="Helical" evidence="1">
    <location>
        <begin position="196"/>
        <end position="216"/>
    </location>
</feature>
<keyword evidence="1" id="KW-0472">Membrane</keyword>
<sequence length="250" mass="27780">MEKPSTATEATQTPSNAKAALEPSFYSKALTLVKHQAPVMLFNIALPVAIYNLAKQYTSEIVAVFLSGVIPMLKTLVTFVCLKQQDAISVIQVVGVLVTVAITIFATDPKTLLVFQVGSAAPIGVFMILSVHWLEEDLFYQFRRTMSVKTSEELDLHYEKPIVRDTSRFVTVLMGGIMITTSIINIFLVLTFSVDTIIYMSNIMPLVNIPFMYWLYRYVNDKEAQADMANEVTPLVQPAADSTVDVVVVK</sequence>
<organism evidence="2">
    <name type="scientific">Aphanomyces invadans</name>
    <dbReference type="NCBI Taxonomy" id="157072"/>
    <lineage>
        <taxon>Eukaryota</taxon>
        <taxon>Sar</taxon>
        <taxon>Stramenopiles</taxon>
        <taxon>Oomycota</taxon>
        <taxon>Saprolegniomycetes</taxon>
        <taxon>Saprolegniales</taxon>
        <taxon>Verrucalvaceae</taxon>
        <taxon>Aphanomyces</taxon>
    </lineage>
</organism>
<dbReference type="EMBL" id="KI913960">
    <property type="protein sequence ID" value="ETW02903.1"/>
    <property type="molecule type" value="Genomic_DNA"/>
</dbReference>
<feature type="transmembrane region" description="Helical" evidence="1">
    <location>
        <begin position="169"/>
        <end position="190"/>
    </location>
</feature>
<evidence type="ECO:0000313" key="2">
    <source>
        <dbReference type="EMBL" id="ETW02903.1"/>
    </source>
</evidence>
<evidence type="ECO:0000256" key="1">
    <source>
        <dbReference type="SAM" id="Phobius"/>
    </source>
</evidence>
<dbReference type="RefSeq" id="XP_008868287.1">
    <property type="nucleotide sequence ID" value="XM_008870065.1"/>
</dbReference>
<feature type="transmembrane region" description="Helical" evidence="1">
    <location>
        <begin position="113"/>
        <end position="134"/>
    </location>
</feature>
<protein>
    <submittedName>
        <fullName evidence="2">Uncharacterized protein</fullName>
    </submittedName>
</protein>
<feature type="transmembrane region" description="Helical" evidence="1">
    <location>
        <begin position="60"/>
        <end position="82"/>
    </location>
</feature>